<dbReference type="InterPro" id="IPR011701">
    <property type="entry name" value="MFS"/>
</dbReference>
<accession>Q24X97</accession>
<evidence type="ECO:0000313" key="10">
    <source>
        <dbReference type="Proteomes" id="UP000001946"/>
    </source>
</evidence>
<feature type="transmembrane region" description="Helical" evidence="7">
    <location>
        <begin position="109"/>
        <end position="129"/>
    </location>
</feature>
<dbReference type="SUPFAM" id="SSF103473">
    <property type="entry name" value="MFS general substrate transporter"/>
    <property type="match status" value="1"/>
</dbReference>
<feature type="transmembrane region" description="Helical" evidence="7">
    <location>
        <begin position="78"/>
        <end position="97"/>
    </location>
</feature>
<dbReference type="HOGENOM" id="CLU_001265_10_4_9"/>
<evidence type="ECO:0000256" key="7">
    <source>
        <dbReference type="SAM" id="Phobius"/>
    </source>
</evidence>
<feature type="transmembrane region" description="Helical" evidence="7">
    <location>
        <begin position="207"/>
        <end position="227"/>
    </location>
</feature>
<feature type="transmembrane region" description="Helical" evidence="7">
    <location>
        <begin position="239"/>
        <end position="264"/>
    </location>
</feature>
<name>Q24X97_DESHY</name>
<protein>
    <recommendedName>
        <fullName evidence="8">Major facilitator superfamily (MFS) profile domain-containing protein</fullName>
    </recommendedName>
</protein>
<keyword evidence="10" id="KW-1185">Reference proteome</keyword>
<dbReference type="InterPro" id="IPR050189">
    <property type="entry name" value="MFS_Efflux_Transporters"/>
</dbReference>
<evidence type="ECO:0000256" key="1">
    <source>
        <dbReference type="ARBA" id="ARBA00004651"/>
    </source>
</evidence>
<comment type="subcellular location">
    <subcellularLocation>
        <location evidence="1">Cell membrane</location>
        <topology evidence="1">Multi-pass membrane protein</topology>
    </subcellularLocation>
</comment>
<dbReference type="GO" id="GO:0022857">
    <property type="term" value="F:transmembrane transporter activity"/>
    <property type="evidence" value="ECO:0007669"/>
    <property type="project" value="InterPro"/>
</dbReference>
<evidence type="ECO:0000313" key="9">
    <source>
        <dbReference type="EMBL" id="BAE83345.1"/>
    </source>
</evidence>
<evidence type="ECO:0000256" key="2">
    <source>
        <dbReference type="ARBA" id="ARBA00022448"/>
    </source>
</evidence>
<feature type="transmembrane region" description="Helical" evidence="7">
    <location>
        <begin position="168"/>
        <end position="186"/>
    </location>
</feature>
<evidence type="ECO:0000259" key="8">
    <source>
        <dbReference type="PROSITE" id="PS50850"/>
    </source>
</evidence>
<evidence type="ECO:0000256" key="5">
    <source>
        <dbReference type="ARBA" id="ARBA00022989"/>
    </source>
</evidence>
<dbReference type="Proteomes" id="UP000001946">
    <property type="component" value="Chromosome"/>
</dbReference>
<feature type="transmembrane region" description="Helical" evidence="7">
    <location>
        <begin position="366"/>
        <end position="386"/>
    </location>
</feature>
<keyword evidence="3" id="KW-1003">Cell membrane</keyword>
<feature type="transmembrane region" description="Helical" evidence="7">
    <location>
        <begin position="333"/>
        <end position="354"/>
    </location>
</feature>
<dbReference type="PANTHER" id="PTHR43124:SF3">
    <property type="entry name" value="CHLORAMPHENICOL EFFLUX PUMP RV0191"/>
    <property type="match status" value="1"/>
</dbReference>
<dbReference type="Pfam" id="PF07690">
    <property type="entry name" value="MFS_1"/>
    <property type="match status" value="1"/>
</dbReference>
<organism evidence="9 10">
    <name type="scientific">Desulfitobacterium hafniense (strain Y51)</name>
    <dbReference type="NCBI Taxonomy" id="138119"/>
    <lineage>
        <taxon>Bacteria</taxon>
        <taxon>Bacillati</taxon>
        <taxon>Bacillota</taxon>
        <taxon>Clostridia</taxon>
        <taxon>Eubacteriales</taxon>
        <taxon>Desulfitobacteriaceae</taxon>
        <taxon>Desulfitobacterium</taxon>
    </lineage>
</organism>
<dbReference type="AlphaFoldDB" id="Q24X97"/>
<evidence type="ECO:0000256" key="6">
    <source>
        <dbReference type="ARBA" id="ARBA00023136"/>
    </source>
</evidence>
<keyword evidence="5 7" id="KW-1133">Transmembrane helix</keyword>
<feature type="transmembrane region" description="Helical" evidence="7">
    <location>
        <begin position="141"/>
        <end position="162"/>
    </location>
</feature>
<dbReference type="InterPro" id="IPR036259">
    <property type="entry name" value="MFS_trans_sf"/>
</dbReference>
<keyword evidence="6 7" id="KW-0472">Membrane</keyword>
<feature type="transmembrane region" description="Helical" evidence="7">
    <location>
        <begin position="276"/>
        <end position="292"/>
    </location>
</feature>
<evidence type="ECO:0000256" key="3">
    <source>
        <dbReference type="ARBA" id="ARBA00022475"/>
    </source>
</evidence>
<keyword evidence="2" id="KW-0813">Transport</keyword>
<dbReference type="GO" id="GO:0005886">
    <property type="term" value="C:plasma membrane"/>
    <property type="evidence" value="ECO:0007669"/>
    <property type="project" value="UniProtKB-SubCell"/>
</dbReference>
<proteinExistence type="predicted"/>
<sequence length="403" mass="42641">MVSMSEKKQSLVLLAIFSFAFIAMGVGTITPAIAAIGAAFPQIGFSTLLLVSTIPSLVSIPVAIIGGSIAGKSVKYRTLVLFAALMFTIGGIIPYFINDFTLILVSRAFFGLGLGLIMPLNTALIFNLIPPDKQANIMGINGVVMNIGGIVLQLLGGVFASVQWNYSFLAHGFGLITFLLTLFFLPEPKKHELPAGTADAPAQKLKMPVSIFGWGIAFGVATILYYPSLTNMSSVLETIGANSAVAGIVLMFMTIGGMLAGIVFGKTFKKFGRQTLSFGLFFFVLSQVLFAFSQSVPLFIIGEALMGFGLTLTMTSINMMAGASVHPSQTPMAMSIIVTGMNLGGFLSGYIYAAVMGTLGITTLRFQYYSGIVGFAALLIFFLVLFSMKRPAAPVGPSQASSH</sequence>
<gene>
    <name evidence="9" type="ordered locus">DSY1556</name>
</gene>
<feature type="transmembrane region" description="Helical" evidence="7">
    <location>
        <begin position="44"/>
        <end position="66"/>
    </location>
</feature>
<dbReference type="STRING" id="138119.DSY1556"/>
<dbReference type="KEGG" id="dsy:DSY1556"/>
<dbReference type="eggNOG" id="COG2814">
    <property type="taxonomic scope" value="Bacteria"/>
</dbReference>
<reference evidence="9 10" key="1">
    <citation type="journal article" date="2006" name="J. Bacteriol.">
        <title>Complete genome sequence of the dehalorespiring bacterium Desulfitobacterium hafniense Y51 and comparison with Dehalococcoides ethenogenes 195.</title>
        <authorList>
            <person name="Nonaka H."/>
            <person name="Keresztes G."/>
            <person name="Shinoda Y."/>
            <person name="Ikenaga Y."/>
            <person name="Abe M."/>
            <person name="Naito K."/>
            <person name="Inatomi K."/>
            <person name="Furukawa K."/>
            <person name="Inui M."/>
            <person name="Yukawa H."/>
        </authorList>
    </citation>
    <scope>NUCLEOTIDE SEQUENCE [LARGE SCALE GENOMIC DNA]</scope>
    <source>
        <strain evidence="9 10">Y51</strain>
    </source>
</reference>
<dbReference type="PROSITE" id="PS50850">
    <property type="entry name" value="MFS"/>
    <property type="match status" value="1"/>
</dbReference>
<evidence type="ECO:0000256" key="4">
    <source>
        <dbReference type="ARBA" id="ARBA00022692"/>
    </source>
</evidence>
<keyword evidence="4 7" id="KW-0812">Transmembrane</keyword>
<feature type="domain" description="Major facilitator superfamily (MFS) profile" evidence="8">
    <location>
        <begin position="11"/>
        <end position="388"/>
    </location>
</feature>
<dbReference type="PANTHER" id="PTHR43124">
    <property type="entry name" value="PURINE EFFLUX PUMP PBUE"/>
    <property type="match status" value="1"/>
</dbReference>
<dbReference type="InterPro" id="IPR020846">
    <property type="entry name" value="MFS_dom"/>
</dbReference>
<dbReference type="Gene3D" id="1.20.1250.20">
    <property type="entry name" value="MFS general substrate transporter like domains"/>
    <property type="match status" value="1"/>
</dbReference>
<dbReference type="EMBL" id="AP008230">
    <property type="protein sequence ID" value="BAE83345.1"/>
    <property type="molecule type" value="Genomic_DNA"/>
</dbReference>